<reference evidence="1" key="1">
    <citation type="submission" date="2019-07" db="EMBL/GenBank/DDBJ databases">
        <title>Toxilogical consequences of a new and cryptic species of cyanobacteria (Komarekiella delphini-convector) recovered from the epidermis of a bottlenose dolphin and 1500 ft. in the air.</title>
        <authorList>
            <person name="Brown A.O."/>
            <person name="Dvorak P."/>
            <person name="Villanueva C.D."/>
            <person name="Foss A.J."/>
            <person name="Garvey A.D."/>
            <person name="Gibson Q.A."/>
            <person name="Johansen J.R."/>
            <person name="Casamatta D.A."/>
        </authorList>
    </citation>
    <scope>NUCLEOTIDE SEQUENCE</scope>
    <source>
        <strain evidence="1">SJRDD-AB1</strain>
    </source>
</reference>
<feature type="non-terminal residue" evidence="1">
    <location>
        <position position="160"/>
    </location>
</feature>
<dbReference type="Proteomes" id="UP001165986">
    <property type="component" value="Unassembled WGS sequence"/>
</dbReference>
<proteinExistence type="predicted"/>
<sequence length="160" mass="19084">MPVILEDWISQSINLKSQCEKIRGAIISERTWRNWERLVGACYPQGNKVRGRSYTPEQTQLLLCLAWLRKYHPRVKVTYRSLRDFWQSNEYKVEEVFEKYCNQVNSGEAFVADEVKQQPPKIALSEVKKCCDRIMNREISRNCWASWKQFLGIPKYERFV</sequence>
<dbReference type="RefSeq" id="WP_191762584.1">
    <property type="nucleotide sequence ID" value="NZ_VJXY01000147.1"/>
</dbReference>
<evidence type="ECO:0000313" key="2">
    <source>
        <dbReference type="Proteomes" id="UP001165986"/>
    </source>
</evidence>
<organism evidence="1 2">
    <name type="scientific">Komarekiella delphini-convector SJRDD-AB1</name>
    <dbReference type="NCBI Taxonomy" id="2593771"/>
    <lineage>
        <taxon>Bacteria</taxon>
        <taxon>Bacillati</taxon>
        <taxon>Cyanobacteriota</taxon>
        <taxon>Cyanophyceae</taxon>
        <taxon>Nostocales</taxon>
        <taxon>Nostocaceae</taxon>
        <taxon>Komarekiella</taxon>
        <taxon>Komarekiella delphini-convector</taxon>
    </lineage>
</organism>
<dbReference type="AlphaFoldDB" id="A0AA41BAN9"/>
<keyword evidence="2" id="KW-1185">Reference proteome</keyword>
<gene>
    <name evidence="1" type="ORF">FNW02_37660</name>
</gene>
<name>A0AA41BAN9_9NOST</name>
<accession>A0AA41BAN9</accession>
<evidence type="ECO:0000313" key="1">
    <source>
        <dbReference type="EMBL" id="MBD6621266.1"/>
    </source>
</evidence>
<dbReference type="EMBL" id="VJXY01000147">
    <property type="protein sequence ID" value="MBD6621266.1"/>
    <property type="molecule type" value="Genomic_DNA"/>
</dbReference>
<comment type="caution">
    <text evidence="1">The sequence shown here is derived from an EMBL/GenBank/DDBJ whole genome shotgun (WGS) entry which is preliminary data.</text>
</comment>
<protein>
    <submittedName>
        <fullName evidence="1">DUF3810 domain-containing protein</fullName>
    </submittedName>
</protein>